<accession>A0ABY6KHF9</accession>
<evidence type="ECO:0000313" key="1">
    <source>
        <dbReference type="EMBL" id="UYV68179.1"/>
    </source>
</evidence>
<protein>
    <submittedName>
        <fullName evidence="1">Uncharacterized protein</fullName>
    </submittedName>
</protein>
<dbReference type="Pfam" id="PF12974">
    <property type="entry name" value="Phosphonate-bd"/>
    <property type="match status" value="1"/>
</dbReference>
<gene>
    <name evidence="1" type="ORF">LAZ67_5003273</name>
</gene>
<dbReference type="PANTHER" id="PTHR35841">
    <property type="entry name" value="PHOSPHONATES-BINDING PERIPLASMIC PROTEIN"/>
    <property type="match status" value="1"/>
</dbReference>
<dbReference type="PANTHER" id="PTHR35841:SF1">
    <property type="entry name" value="PHOSPHONATES-BINDING PERIPLASMIC PROTEIN"/>
    <property type="match status" value="1"/>
</dbReference>
<dbReference type="Proteomes" id="UP001235939">
    <property type="component" value="Chromosome 05"/>
</dbReference>
<keyword evidence="2" id="KW-1185">Reference proteome</keyword>
<organism evidence="1 2">
    <name type="scientific">Cordylochernes scorpioides</name>
    <dbReference type="NCBI Taxonomy" id="51811"/>
    <lineage>
        <taxon>Eukaryota</taxon>
        <taxon>Metazoa</taxon>
        <taxon>Ecdysozoa</taxon>
        <taxon>Arthropoda</taxon>
        <taxon>Chelicerata</taxon>
        <taxon>Arachnida</taxon>
        <taxon>Pseudoscorpiones</taxon>
        <taxon>Cheliferoidea</taxon>
        <taxon>Chernetidae</taxon>
        <taxon>Cordylochernes</taxon>
    </lineage>
</organism>
<sequence length="128" mass="14414">MVRDKIADAAAVDAACLNYYLEKEPDSAREELHILETWGPFSPYPLVANSRLPASQGCPLRCWSDVVAENVRNKIAETLLELHTSAEGRQLLSKFSIKRFLPISPSDFAEEKSIVDPVKDLKFKAVYY</sequence>
<proteinExistence type="predicted"/>
<reference evidence="1 2" key="1">
    <citation type="submission" date="2022-01" db="EMBL/GenBank/DDBJ databases">
        <title>A chromosomal length assembly of Cordylochernes scorpioides.</title>
        <authorList>
            <person name="Zeh D."/>
            <person name="Zeh J."/>
        </authorList>
    </citation>
    <scope>NUCLEOTIDE SEQUENCE [LARGE SCALE GENOMIC DNA]</scope>
    <source>
        <strain evidence="1">IN4F17</strain>
        <tissue evidence="1">Whole Body</tissue>
    </source>
</reference>
<evidence type="ECO:0000313" key="2">
    <source>
        <dbReference type="Proteomes" id="UP001235939"/>
    </source>
</evidence>
<dbReference type="EMBL" id="CP092867">
    <property type="protein sequence ID" value="UYV68179.1"/>
    <property type="molecule type" value="Genomic_DNA"/>
</dbReference>
<name>A0ABY6KHF9_9ARAC</name>